<dbReference type="PANTHER" id="PTHR38601">
    <property type="entry name" value="HYDROGENASE-4 COMPONENT E"/>
    <property type="match status" value="1"/>
</dbReference>
<evidence type="ECO:0000256" key="5">
    <source>
        <dbReference type="ARBA" id="ARBA00023136"/>
    </source>
</evidence>
<evidence type="ECO:0008006" key="9">
    <source>
        <dbReference type="Google" id="ProtNLM"/>
    </source>
</evidence>
<organism evidence="7 8">
    <name type="scientific">Eiseniibacteriota bacterium</name>
    <dbReference type="NCBI Taxonomy" id="2212470"/>
    <lineage>
        <taxon>Bacteria</taxon>
        <taxon>Candidatus Eiseniibacteriota</taxon>
    </lineage>
</organism>
<feature type="transmembrane region" description="Helical" evidence="6">
    <location>
        <begin position="43"/>
        <end position="65"/>
    </location>
</feature>
<evidence type="ECO:0000313" key="8">
    <source>
        <dbReference type="Proteomes" id="UP000317716"/>
    </source>
</evidence>
<keyword evidence="5 6" id="KW-0472">Membrane</keyword>
<evidence type="ECO:0000256" key="6">
    <source>
        <dbReference type="SAM" id="Phobius"/>
    </source>
</evidence>
<name>A0A538SLY6_UNCEI</name>
<dbReference type="Proteomes" id="UP000317716">
    <property type="component" value="Unassembled WGS sequence"/>
</dbReference>
<evidence type="ECO:0000256" key="1">
    <source>
        <dbReference type="ARBA" id="ARBA00004651"/>
    </source>
</evidence>
<comment type="subcellular location">
    <subcellularLocation>
        <location evidence="1">Cell membrane</location>
        <topology evidence="1">Multi-pass membrane protein</topology>
    </subcellularLocation>
</comment>
<proteinExistence type="predicted"/>
<evidence type="ECO:0000256" key="2">
    <source>
        <dbReference type="ARBA" id="ARBA00022475"/>
    </source>
</evidence>
<evidence type="ECO:0000313" key="7">
    <source>
        <dbReference type="EMBL" id="TMQ52383.1"/>
    </source>
</evidence>
<dbReference type="GO" id="GO:0005886">
    <property type="term" value="C:plasma membrane"/>
    <property type="evidence" value="ECO:0007669"/>
    <property type="project" value="UniProtKB-SubCell"/>
</dbReference>
<dbReference type="InterPro" id="IPR038730">
    <property type="entry name" value="HyfE-like"/>
</dbReference>
<keyword evidence="2" id="KW-1003">Cell membrane</keyword>
<evidence type="ECO:0000256" key="4">
    <source>
        <dbReference type="ARBA" id="ARBA00022989"/>
    </source>
</evidence>
<evidence type="ECO:0000256" key="3">
    <source>
        <dbReference type="ARBA" id="ARBA00022692"/>
    </source>
</evidence>
<reference evidence="7 8" key="1">
    <citation type="journal article" date="2019" name="Nat. Microbiol.">
        <title>Mediterranean grassland soil C-N compound turnover is dependent on rainfall and depth, and is mediated by genomically divergent microorganisms.</title>
        <authorList>
            <person name="Diamond S."/>
            <person name="Andeer P.F."/>
            <person name="Li Z."/>
            <person name="Crits-Christoph A."/>
            <person name="Burstein D."/>
            <person name="Anantharaman K."/>
            <person name="Lane K.R."/>
            <person name="Thomas B.C."/>
            <person name="Pan C."/>
            <person name="Northen T.R."/>
            <person name="Banfield J.F."/>
        </authorList>
    </citation>
    <scope>NUCLEOTIDE SEQUENCE [LARGE SCALE GENOMIC DNA]</scope>
    <source>
        <strain evidence="7">WS_2</strain>
    </source>
</reference>
<sequence>MAVALVGLFQMVSHRAALAQVVGLVLIENAIFLAAISLTYGMPLVVEMGVLLDVLAGVALLGFFVGRIEESFESADTSLLTSLKG</sequence>
<gene>
    <name evidence="7" type="ORF">E6K72_09225</name>
</gene>
<dbReference type="PANTHER" id="PTHR38601:SF1">
    <property type="entry name" value="HYDROGENASE-4 COMPONENT E"/>
    <property type="match status" value="1"/>
</dbReference>
<keyword evidence="3 6" id="KW-0812">Transmembrane</keyword>
<accession>A0A538SLY6</accession>
<protein>
    <recommendedName>
        <fullName evidence="9">Hydrogenase</fullName>
    </recommendedName>
</protein>
<keyword evidence="4 6" id="KW-1133">Transmembrane helix</keyword>
<comment type="caution">
    <text evidence="7">The sequence shown here is derived from an EMBL/GenBank/DDBJ whole genome shotgun (WGS) entry which is preliminary data.</text>
</comment>
<dbReference type="AlphaFoldDB" id="A0A538SLY6"/>
<dbReference type="EMBL" id="VBOS01000323">
    <property type="protein sequence ID" value="TMQ52383.1"/>
    <property type="molecule type" value="Genomic_DNA"/>
</dbReference>